<keyword evidence="2" id="KW-0274">FAD</keyword>
<dbReference type="FunCoup" id="A0A1D6H3E6">
    <property type="interactions" value="1218"/>
</dbReference>
<organism evidence="3">
    <name type="scientific">Zea mays</name>
    <name type="common">Maize</name>
    <dbReference type="NCBI Taxonomy" id="4577"/>
    <lineage>
        <taxon>Eukaryota</taxon>
        <taxon>Viridiplantae</taxon>
        <taxon>Streptophyta</taxon>
        <taxon>Embryophyta</taxon>
        <taxon>Tracheophyta</taxon>
        <taxon>Spermatophyta</taxon>
        <taxon>Magnoliopsida</taxon>
        <taxon>Liliopsida</taxon>
        <taxon>Poales</taxon>
        <taxon>Poaceae</taxon>
        <taxon>PACMAD clade</taxon>
        <taxon>Panicoideae</taxon>
        <taxon>Andropogonodae</taxon>
        <taxon>Andropogoneae</taxon>
        <taxon>Tripsacinae</taxon>
        <taxon>Zea</taxon>
    </lineage>
</organism>
<comment type="cofactor">
    <cofactor evidence="2">
        <name>FAD</name>
        <dbReference type="ChEBI" id="CHEBI:57692"/>
    </cofactor>
    <text evidence="2">Binds 1 FAD per subunit.</text>
</comment>
<dbReference type="PANTHER" id="PTHR11455">
    <property type="entry name" value="CRYPTOCHROME"/>
    <property type="match status" value="1"/>
</dbReference>
<evidence type="ECO:0000256" key="2">
    <source>
        <dbReference type="PIRSR" id="PIRSR602081-1"/>
    </source>
</evidence>
<gene>
    <name evidence="3" type="ORF">ZEAMMB73_Zm00001d015724</name>
</gene>
<evidence type="ECO:0000256" key="1">
    <source>
        <dbReference type="ARBA" id="ARBA00005862"/>
    </source>
</evidence>
<dbReference type="OMA" id="CPMAKEE"/>
<dbReference type="GO" id="GO:0006139">
    <property type="term" value="P:nucleobase-containing compound metabolic process"/>
    <property type="evidence" value="ECO:0007669"/>
    <property type="project" value="UniProtKB-ARBA"/>
</dbReference>
<dbReference type="EMBL" id="CM000781">
    <property type="protein sequence ID" value="AQK69358.1"/>
    <property type="molecule type" value="Genomic_DNA"/>
</dbReference>
<dbReference type="Gene3D" id="1.25.40.80">
    <property type="match status" value="2"/>
</dbReference>
<dbReference type="SMR" id="A0A1D6H3E6"/>
<dbReference type="AlphaFoldDB" id="A0A1D6H3E6"/>
<dbReference type="InterPro" id="IPR036134">
    <property type="entry name" value="Crypto/Photolyase_FAD-like_sf"/>
</dbReference>
<sequence>MEAATAATAAMMWFRKGLRVHDNPALDAARRHGAGAASARLYPVFVLDPRYLRPDAVAASPGSARAGVARIRFLLESLSDLDARLRRLGSRLLLLRARDDVADAVCAALKDWNIGKLCFESDTEPYALARDKKVTDFALASGIEVLTPVSHTLFDPEEIIKKVFETRMLIIQNGGRPPLTYQSFVSIAGEPPAPAMEEYSELPPLGDTGEYELLPVPTVEELGYGDISQEEIPPFHGGETEALRRMKESLQNKEWVAKFEKPKGDPSAFVKPSTTVLSPYLKDVHRSVRNHTKPPVSLTGQLLWRDFFYTVSYGTPNFDRMKGNKICKQLRNWGWMHHLARHSVACFLTRGDMVCPVICKACIE</sequence>
<feature type="binding site" evidence="2">
    <location>
        <begin position="301"/>
        <end position="308"/>
    </location>
    <ligand>
        <name>FAD</name>
        <dbReference type="ChEBI" id="CHEBI:57692"/>
    </ligand>
</feature>
<name>A0A1D6H3E6_MAIZE</name>
<comment type="similarity">
    <text evidence="1">Belongs to the DNA photolyase class-1 family.</text>
</comment>
<keyword evidence="3" id="KW-0456">Lyase</keyword>
<dbReference type="SUPFAM" id="SSF48173">
    <property type="entry name" value="Cryptochrome/photolyase FAD-binding domain"/>
    <property type="match status" value="1"/>
</dbReference>
<keyword evidence="2" id="KW-0285">Flavoprotein</keyword>
<dbReference type="SUPFAM" id="SSF52425">
    <property type="entry name" value="Cryptochrome/photolyase, N-terminal domain"/>
    <property type="match status" value="1"/>
</dbReference>
<evidence type="ECO:0000313" key="3">
    <source>
        <dbReference type="EMBL" id="AQK69358.1"/>
    </source>
</evidence>
<dbReference type="GO" id="GO:0016829">
    <property type="term" value="F:lyase activity"/>
    <property type="evidence" value="ECO:0007669"/>
    <property type="project" value="UniProtKB-KW"/>
</dbReference>
<dbReference type="InParanoid" id="A0A1D6H3E6"/>
<dbReference type="InterPro" id="IPR006050">
    <property type="entry name" value="DNA_photolyase_N"/>
</dbReference>
<accession>A0A1D6H3E6</accession>
<dbReference type="PANTHER" id="PTHR11455:SF9">
    <property type="entry name" value="CRYPTOCHROME CIRCADIAN CLOCK 5 ISOFORM X1"/>
    <property type="match status" value="1"/>
</dbReference>
<proteinExistence type="inferred from homology"/>
<dbReference type="Gene3D" id="1.10.579.10">
    <property type="entry name" value="DNA Cyclobutane Dipyrimidine Photolyase, subunit A, domain 3"/>
    <property type="match status" value="1"/>
</dbReference>
<dbReference type="InterPro" id="IPR036155">
    <property type="entry name" value="Crypto/Photolyase_N_sf"/>
</dbReference>
<reference evidence="3" key="1">
    <citation type="submission" date="2015-12" db="EMBL/GenBank/DDBJ databases">
        <title>Update maize B73 reference genome by single molecule sequencing technologies.</title>
        <authorList>
            <consortium name="Maize Genome Sequencing Project"/>
            <person name="Ware D."/>
        </authorList>
    </citation>
    <scope>NUCLEOTIDE SEQUENCE</scope>
    <source>
        <tissue evidence="3">Seedling</tissue>
    </source>
</reference>
<dbReference type="Pfam" id="PF00875">
    <property type="entry name" value="DNA_photolyase"/>
    <property type="match status" value="1"/>
</dbReference>
<dbReference type="STRING" id="4577.A0A1D6H3E6"/>
<feature type="binding site" evidence="2">
    <location>
        <begin position="274"/>
        <end position="278"/>
    </location>
    <ligand>
        <name>FAD</name>
        <dbReference type="ChEBI" id="CHEBI:57692"/>
    </ligand>
</feature>
<dbReference type="InterPro" id="IPR014729">
    <property type="entry name" value="Rossmann-like_a/b/a_fold"/>
</dbReference>
<dbReference type="ExpressionAtlas" id="A0A1D6H3E6">
    <property type="expression patterns" value="baseline and differential"/>
</dbReference>
<protein>
    <submittedName>
        <fullName evidence="3">(6-4)DNA photolyase</fullName>
    </submittedName>
</protein>
<dbReference type="PROSITE" id="PS51645">
    <property type="entry name" value="PHR_CRY_ALPHA_BETA"/>
    <property type="match status" value="1"/>
</dbReference>
<dbReference type="InterPro" id="IPR002081">
    <property type="entry name" value="Cryptochrome/DNA_photolyase_1"/>
</dbReference>
<dbReference type="Gene3D" id="3.40.50.620">
    <property type="entry name" value="HUPs"/>
    <property type="match status" value="1"/>
</dbReference>